<evidence type="ECO:0000259" key="2">
    <source>
        <dbReference type="SMART" id="SM00848"/>
    </source>
</evidence>
<feature type="non-terminal residue" evidence="3">
    <location>
        <position position="111"/>
    </location>
</feature>
<dbReference type="EMBL" id="ASHM01162065">
    <property type="protein sequence ID" value="PNX64121.1"/>
    <property type="molecule type" value="Genomic_DNA"/>
</dbReference>
<dbReference type="Proteomes" id="UP000236291">
    <property type="component" value="Unassembled WGS sequence"/>
</dbReference>
<organism evidence="3 4">
    <name type="scientific">Trifolium pratense</name>
    <name type="common">Red clover</name>
    <dbReference type="NCBI Taxonomy" id="57577"/>
    <lineage>
        <taxon>Eukaryota</taxon>
        <taxon>Viridiplantae</taxon>
        <taxon>Streptophyta</taxon>
        <taxon>Embryophyta</taxon>
        <taxon>Tracheophyta</taxon>
        <taxon>Spermatophyta</taxon>
        <taxon>Magnoliopsida</taxon>
        <taxon>eudicotyledons</taxon>
        <taxon>Gunneridae</taxon>
        <taxon>Pentapetalae</taxon>
        <taxon>rosids</taxon>
        <taxon>fabids</taxon>
        <taxon>Fabales</taxon>
        <taxon>Fabaceae</taxon>
        <taxon>Papilionoideae</taxon>
        <taxon>50 kb inversion clade</taxon>
        <taxon>NPAAA clade</taxon>
        <taxon>Hologalegina</taxon>
        <taxon>IRL clade</taxon>
        <taxon>Trifolieae</taxon>
        <taxon>Trifolium</taxon>
    </lineage>
</organism>
<dbReference type="SUPFAM" id="SSF54001">
    <property type="entry name" value="Cysteine proteinases"/>
    <property type="match status" value="1"/>
</dbReference>
<dbReference type="Gene3D" id="1.10.287.2250">
    <property type="match status" value="1"/>
</dbReference>
<dbReference type="InterPro" id="IPR013201">
    <property type="entry name" value="Prot_inhib_I29"/>
</dbReference>
<dbReference type="AlphaFoldDB" id="A0A2K3KCW5"/>
<proteinExistence type="predicted"/>
<protein>
    <submittedName>
        <fullName evidence="3">Cysteine proteinase</fullName>
    </submittedName>
</protein>
<gene>
    <name evidence="3" type="ORF">L195_g061962</name>
</gene>
<name>A0A2K3KCW5_TRIPR</name>
<dbReference type="STRING" id="57577.A0A2K3KCW5"/>
<sequence length="111" mass="12623">MACAYRAAMSSESSSSVDVDDARKQWMSSESSSVDDGDEAHKQWMKKYGIKYANSTEMEKRRKIFKQNLEYIEKMNRINKAAGKTYTLGLNDYSDLTDEEFSATHTGLLIS</sequence>
<evidence type="ECO:0000256" key="1">
    <source>
        <dbReference type="SAM" id="MobiDB-lite"/>
    </source>
</evidence>
<accession>A0A2K3KCW5</accession>
<evidence type="ECO:0000313" key="4">
    <source>
        <dbReference type="Proteomes" id="UP000236291"/>
    </source>
</evidence>
<dbReference type="ExpressionAtlas" id="A0A2K3KCW5">
    <property type="expression patterns" value="baseline"/>
</dbReference>
<feature type="domain" description="Cathepsin propeptide inhibitor" evidence="2">
    <location>
        <begin position="41"/>
        <end position="101"/>
    </location>
</feature>
<dbReference type="Pfam" id="PF08246">
    <property type="entry name" value="Inhibitor_I29"/>
    <property type="match status" value="1"/>
</dbReference>
<dbReference type="SMART" id="SM00848">
    <property type="entry name" value="Inhibitor_I29"/>
    <property type="match status" value="1"/>
</dbReference>
<reference evidence="3 4" key="2">
    <citation type="journal article" date="2017" name="Front. Plant Sci.">
        <title>Gene Classification and Mining of Molecular Markers Useful in Red Clover (Trifolium pratense) Breeding.</title>
        <authorList>
            <person name="Istvanek J."/>
            <person name="Dluhosova J."/>
            <person name="Dluhos P."/>
            <person name="Patkova L."/>
            <person name="Nedelnik J."/>
            <person name="Repkova J."/>
        </authorList>
    </citation>
    <scope>NUCLEOTIDE SEQUENCE [LARGE SCALE GENOMIC DNA]</scope>
    <source>
        <strain evidence="4">cv. Tatra</strain>
        <tissue evidence="3">Young leaves</tissue>
    </source>
</reference>
<comment type="caution">
    <text evidence="3">The sequence shown here is derived from an EMBL/GenBank/DDBJ whole genome shotgun (WGS) entry which is preliminary data.</text>
</comment>
<dbReference type="InterPro" id="IPR038765">
    <property type="entry name" value="Papain-like_cys_pep_sf"/>
</dbReference>
<evidence type="ECO:0000313" key="3">
    <source>
        <dbReference type="EMBL" id="PNX64121.1"/>
    </source>
</evidence>
<reference evidence="3 4" key="1">
    <citation type="journal article" date="2014" name="Am. J. Bot.">
        <title>Genome assembly and annotation for red clover (Trifolium pratense; Fabaceae).</title>
        <authorList>
            <person name="Istvanek J."/>
            <person name="Jaros M."/>
            <person name="Krenek A."/>
            <person name="Repkova J."/>
        </authorList>
    </citation>
    <scope>NUCLEOTIDE SEQUENCE [LARGE SCALE GENOMIC DNA]</scope>
    <source>
        <strain evidence="4">cv. Tatra</strain>
        <tissue evidence="3">Young leaves</tissue>
    </source>
</reference>
<feature type="region of interest" description="Disordered" evidence="1">
    <location>
        <begin position="1"/>
        <end position="38"/>
    </location>
</feature>